<dbReference type="PANTHER" id="PTHR15415:SF7">
    <property type="entry name" value="MICOS COMPLEX SUBUNIT MIC60"/>
    <property type="match status" value="1"/>
</dbReference>
<comment type="function">
    <text evidence="9">Component of the MICOS complex, a large protein complex of the mitochondrial inner membrane that plays crucial roles in the maintenance of crista junctions, inner membrane architecture, and formation of contact sites to the outer membrane. Plays a role in keeping cristae membranes connected to the inner boundary membrane. Also promotes protein import via the mitochondrial intermembrane space assembly (MIA) pathway.</text>
</comment>
<evidence type="ECO:0000256" key="1">
    <source>
        <dbReference type="ARBA" id="ARBA00004434"/>
    </source>
</evidence>
<evidence type="ECO:0000256" key="8">
    <source>
        <dbReference type="ARBA" id="ARBA00023136"/>
    </source>
</evidence>
<evidence type="ECO:0000256" key="4">
    <source>
        <dbReference type="ARBA" id="ARBA00022692"/>
    </source>
</evidence>
<keyword evidence="5 10" id="KW-0999">Mitochondrion inner membrane</keyword>
<proteinExistence type="inferred from homology"/>
<keyword evidence="8" id="KW-0472">Membrane</keyword>
<evidence type="ECO:0000256" key="10">
    <source>
        <dbReference type="RuleBase" id="RU363000"/>
    </source>
</evidence>
<evidence type="ECO:0000256" key="9">
    <source>
        <dbReference type="ARBA" id="ARBA00025571"/>
    </source>
</evidence>
<keyword evidence="12" id="KW-1185">Reference proteome</keyword>
<dbReference type="EMBL" id="MCGE01000008">
    <property type="protein sequence ID" value="ORZ18763.1"/>
    <property type="molecule type" value="Genomic_DNA"/>
</dbReference>
<dbReference type="InterPro" id="IPR019133">
    <property type="entry name" value="MIC60"/>
</dbReference>
<dbReference type="Pfam" id="PF09731">
    <property type="entry name" value="Mitofilin"/>
    <property type="match status" value="2"/>
</dbReference>
<evidence type="ECO:0000313" key="12">
    <source>
        <dbReference type="Proteomes" id="UP000193560"/>
    </source>
</evidence>
<dbReference type="Proteomes" id="UP000193560">
    <property type="component" value="Unassembled WGS sequence"/>
</dbReference>
<gene>
    <name evidence="11" type="ORF">BCR42DRAFT_372361</name>
</gene>
<organism evidence="11 12">
    <name type="scientific">Absidia repens</name>
    <dbReference type="NCBI Taxonomy" id="90262"/>
    <lineage>
        <taxon>Eukaryota</taxon>
        <taxon>Fungi</taxon>
        <taxon>Fungi incertae sedis</taxon>
        <taxon>Mucoromycota</taxon>
        <taxon>Mucoromycotina</taxon>
        <taxon>Mucoromycetes</taxon>
        <taxon>Mucorales</taxon>
        <taxon>Cunninghamellaceae</taxon>
        <taxon>Absidia</taxon>
    </lineage>
</organism>
<dbReference type="PANTHER" id="PTHR15415">
    <property type="entry name" value="MITOFILIN"/>
    <property type="match status" value="1"/>
</dbReference>
<dbReference type="AlphaFoldDB" id="A0A1X2ILW2"/>
<evidence type="ECO:0000256" key="3">
    <source>
        <dbReference type="ARBA" id="ARBA00018116"/>
    </source>
</evidence>
<evidence type="ECO:0000256" key="5">
    <source>
        <dbReference type="ARBA" id="ARBA00022792"/>
    </source>
</evidence>
<reference evidence="11 12" key="1">
    <citation type="submission" date="2016-07" db="EMBL/GenBank/DDBJ databases">
        <title>Pervasive Adenine N6-methylation of Active Genes in Fungi.</title>
        <authorList>
            <consortium name="DOE Joint Genome Institute"/>
            <person name="Mondo S.J."/>
            <person name="Dannebaum R.O."/>
            <person name="Kuo R.C."/>
            <person name="Labutti K."/>
            <person name="Haridas S."/>
            <person name="Kuo A."/>
            <person name="Salamov A."/>
            <person name="Ahrendt S.R."/>
            <person name="Lipzen A."/>
            <person name="Sullivan W."/>
            <person name="Andreopoulos W.B."/>
            <person name="Clum A."/>
            <person name="Lindquist E."/>
            <person name="Daum C."/>
            <person name="Ramamoorthy G.K."/>
            <person name="Gryganskyi A."/>
            <person name="Culley D."/>
            <person name="Magnuson J.K."/>
            <person name="James T.Y."/>
            <person name="O'Malley M.A."/>
            <person name="Stajich J.E."/>
            <person name="Spatafora J.W."/>
            <person name="Visel A."/>
            <person name="Grigoriev I.V."/>
        </authorList>
    </citation>
    <scope>NUCLEOTIDE SEQUENCE [LARGE SCALE GENOMIC DNA]</scope>
    <source>
        <strain evidence="11 12">NRRL 1336</strain>
    </source>
</reference>
<dbReference type="GO" id="GO:0061617">
    <property type="term" value="C:MICOS complex"/>
    <property type="evidence" value="ECO:0007669"/>
    <property type="project" value="TreeGrafter"/>
</dbReference>
<protein>
    <recommendedName>
        <fullName evidence="3 10">MICOS complex subunit MIC60</fullName>
    </recommendedName>
    <alternativeName>
        <fullName evidence="10">Mitofilin</fullName>
    </alternativeName>
</protein>
<evidence type="ECO:0000256" key="7">
    <source>
        <dbReference type="ARBA" id="ARBA00023128"/>
    </source>
</evidence>
<evidence type="ECO:0000256" key="6">
    <source>
        <dbReference type="ARBA" id="ARBA00022989"/>
    </source>
</evidence>
<evidence type="ECO:0000313" key="11">
    <source>
        <dbReference type="EMBL" id="ORZ18763.1"/>
    </source>
</evidence>
<keyword evidence="4 10" id="KW-0812">Transmembrane</keyword>
<comment type="caution">
    <text evidence="11">The sequence shown here is derived from an EMBL/GenBank/DDBJ whole genome shotgun (WGS) entry which is preliminary data.</text>
</comment>
<dbReference type="GO" id="GO:0042407">
    <property type="term" value="P:cristae formation"/>
    <property type="evidence" value="ECO:0007669"/>
    <property type="project" value="TreeGrafter"/>
</dbReference>
<keyword evidence="7 10" id="KW-0496">Mitochondrion</keyword>
<evidence type="ECO:0000256" key="2">
    <source>
        <dbReference type="ARBA" id="ARBA00010877"/>
    </source>
</evidence>
<comment type="similarity">
    <text evidence="2 10">Belongs to the MICOS complex subunit Mic60 family.</text>
</comment>
<dbReference type="OrthoDB" id="10261039at2759"/>
<accession>A0A1X2ILW2</accession>
<name>A0A1X2ILW2_9FUNG</name>
<comment type="subunit">
    <text evidence="10">Component of the mitochondrial contact site and cristae organizing system (MICOS) complex.</text>
</comment>
<dbReference type="STRING" id="90262.A0A1X2ILW2"/>
<sequence length="585" mass="65255">MLRRATILSTTARATARSSRSSLLMINRPFTTPSNGEQVVKKSGSFGKKLFWMTLLGAGSYGGATYLALHNEAFHDTFTTYIPGGERVLDALEDAAADADFKHYYEQGLLYKNQAAETASQISTHAGNFKESALDWYEYLSDVIAYLKGENDTDSLPNTSRQQRSFSSKKESPIFDNIVNGGGAARIPVFKLSTSPGEEPVLDDLIKTTQQLIKTLNEVGLTGHAKRLADFASRDIKRIDQEFKAVRDGEELVRTKVAQLSAYADKVDKKVSDRYDATIAKVTAAQDKSKKRVADKADKLKQLLVVEHTKLQQQLVDMGQLELDNQRDQAMVMLKEDLKTQMITLQQKFAEQVQQRVEEERGGRLAKVDQVVASQTQLERLSNANAEYLDDSRKAHQLLVAIDALKRAAYAGNKQAFLQELQSLRVLSHPDSPFANQVEKRNDALVQVVATNISETVAHHGISSYTQLVDRFETVATEVRDASLIPEEGSSMVSHIVSIVLSKLMLPKHGLVPGDDIEARLARAQYYLTHGDDLENATREMNQLKGWPKHLTSDWLDAARRHLEIKQALDVMRTQAVLNSLLQLE</sequence>
<comment type="subcellular location">
    <subcellularLocation>
        <location evidence="1 10">Mitochondrion inner membrane</location>
        <topology evidence="1 10">Single-pass membrane protein</topology>
    </subcellularLocation>
</comment>
<keyword evidence="6" id="KW-1133">Transmembrane helix</keyword>